<feature type="compositionally biased region" description="Polar residues" evidence="1">
    <location>
        <begin position="444"/>
        <end position="455"/>
    </location>
</feature>
<keyword evidence="2" id="KW-0472">Membrane</keyword>
<dbReference type="Proteomes" id="UP000610303">
    <property type="component" value="Unassembled WGS sequence"/>
</dbReference>
<evidence type="ECO:0008006" key="5">
    <source>
        <dbReference type="Google" id="ProtNLM"/>
    </source>
</evidence>
<dbReference type="AlphaFoldDB" id="A0A918CCP4"/>
<evidence type="ECO:0000313" key="4">
    <source>
        <dbReference type="Proteomes" id="UP000610303"/>
    </source>
</evidence>
<keyword evidence="2" id="KW-0812">Transmembrane</keyword>
<sequence>MVAESNPARRLRRLFDRATATPRRRVAAAGVIGLVALGSLGAAVPIAAAVQAAPPAELAADSVERATEPLAAVASDAGTVSLHLAPTGAFVLDPTAATTIGVEIVNGSTELLSQGVVRLSVADDAPDDAAALDAWLGDAARTASAVGESQAPGLVSGGTTQVLVSIPAGRLDGAAAVTGLRAELLVDGVVVATNDAAFPSPHAASAGAPRLALAYPLTVPDDTAGLIDAEQLEAWTAPDGLLTRQLDAVADRSVAIGVDPRIIASVRVLGSRAPESATAWLERLGTVGNVVFPLAYADADLAVQSQLGLPGPLKPESFADVLDAADFLNGMPGVPATPPTQEPVTGPASLDGRALTQGSTPTPTPTATPGDVDGDGTVDEVPTTEQLLSWPYTRADIAWPADDTVAAGDLAWLAAGGLTTSLLSPGNVEPPAPAVDEEDDEESTPVSTAPGNAASSIDGGTAVVADARLTAALRAAASATSDAEWREAMGRLSAELAGYAAEDASASSLLASFARAGGSAADRVEATLEALATLPWAQAASLSDAIGAPPVARTLASSPEAEERRATVQRLIDSEAQTVSFATALIEPSQLADPTRRDLLALLDAGWISTPTDWQSAANEWLTTQVQTRAGISVVPSSTINVISRESGVPATIENTLPYAVTLEVDVAPSNGRLIVEGRQTVTVEPESRASVVVPVAAGVGSGDVLLTVSLYSTEGVEIGSPTYLSANVQADWEGVGAAVLATIVVLFFGIGIWRNVHRRRKARAAEASAPSDAAPAEASAPAAEAGRAADAAPEADAPAQKDEDPRDE</sequence>
<protein>
    <recommendedName>
        <fullName evidence="5">2-oxoglutarate dehydrogenase</fullName>
    </recommendedName>
</protein>
<accession>A0A918CCP4</accession>
<reference evidence="3" key="1">
    <citation type="journal article" date="2014" name="Int. J. Syst. Evol. Microbiol.">
        <title>Complete genome sequence of Corynebacterium casei LMG S-19264T (=DSM 44701T), isolated from a smear-ripened cheese.</title>
        <authorList>
            <consortium name="US DOE Joint Genome Institute (JGI-PGF)"/>
            <person name="Walter F."/>
            <person name="Albersmeier A."/>
            <person name="Kalinowski J."/>
            <person name="Ruckert C."/>
        </authorList>
    </citation>
    <scope>NUCLEOTIDE SEQUENCE</scope>
    <source>
        <strain evidence="3">JCM 3346</strain>
    </source>
</reference>
<comment type="caution">
    <text evidence="3">The sequence shown here is derived from an EMBL/GenBank/DDBJ whole genome shotgun (WGS) entry which is preliminary data.</text>
</comment>
<feature type="region of interest" description="Disordered" evidence="1">
    <location>
        <begin position="420"/>
        <end position="458"/>
    </location>
</feature>
<feature type="region of interest" description="Disordered" evidence="1">
    <location>
        <begin position="332"/>
        <end position="379"/>
    </location>
</feature>
<feature type="compositionally biased region" description="Low complexity" evidence="1">
    <location>
        <begin position="766"/>
        <end position="799"/>
    </location>
</feature>
<evidence type="ECO:0000256" key="2">
    <source>
        <dbReference type="SAM" id="Phobius"/>
    </source>
</evidence>
<feature type="region of interest" description="Disordered" evidence="1">
    <location>
        <begin position="764"/>
        <end position="809"/>
    </location>
</feature>
<evidence type="ECO:0000313" key="3">
    <source>
        <dbReference type="EMBL" id="GGR17488.1"/>
    </source>
</evidence>
<dbReference type="EMBL" id="BMRJ01000001">
    <property type="protein sequence ID" value="GGR17488.1"/>
    <property type="molecule type" value="Genomic_DNA"/>
</dbReference>
<dbReference type="InterPro" id="IPR046112">
    <property type="entry name" value="DUF6049"/>
</dbReference>
<proteinExistence type="predicted"/>
<keyword evidence="2" id="KW-1133">Transmembrane helix</keyword>
<organism evidence="3 4">
    <name type="scientific">Agromyces mediolanus</name>
    <name type="common">Corynebacterium mediolanum</name>
    <dbReference type="NCBI Taxonomy" id="41986"/>
    <lineage>
        <taxon>Bacteria</taxon>
        <taxon>Bacillati</taxon>
        <taxon>Actinomycetota</taxon>
        <taxon>Actinomycetes</taxon>
        <taxon>Micrococcales</taxon>
        <taxon>Microbacteriaceae</taxon>
        <taxon>Agromyces</taxon>
    </lineage>
</organism>
<dbReference type="Pfam" id="PF19516">
    <property type="entry name" value="DUF6049"/>
    <property type="match status" value="1"/>
</dbReference>
<feature type="compositionally biased region" description="Basic and acidic residues" evidence="1">
    <location>
        <begin position="800"/>
        <end position="809"/>
    </location>
</feature>
<evidence type="ECO:0000256" key="1">
    <source>
        <dbReference type="SAM" id="MobiDB-lite"/>
    </source>
</evidence>
<name>A0A918CCP4_AGRME</name>
<reference evidence="3" key="2">
    <citation type="submission" date="2020-09" db="EMBL/GenBank/DDBJ databases">
        <authorList>
            <person name="Sun Q."/>
            <person name="Ohkuma M."/>
        </authorList>
    </citation>
    <scope>NUCLEOTIDE SEQUENCE</scope>
    <source>
        <strain evidence="3">JCM 3346</strain>
    </source>
</reference>
<feature type="transmembrane region" description="Helical" evidence="2">
    <location>
        <begin position="735"/>
        <end position="754"/>
    </location>
</feature>
<dbReference type="RefSeq" id="WP_189083984.1">
    <property type="nucleotide sequence ID" value="NZ_BMRJ01000001.1"/>
</dbReference>
<keyword evidence="4" id="KW-1185">Reference proteome</keyword>
<gene>
    <name evidence="3" type="ORF">GCM10010196_07990</name>
</gene>